<name>A0ABX8ZLQ8_9SPHN</name>
<sequence>MADEDEPSRHRSVPSSRIGRLGGFTRLAGGLAGGVISEGARRLASGERPRLDQLLLTPANARRLTDRLAHLRGAAMKLGQMISMDAGDVLPPELAEILARLRERADFMPPRQLDKVLAEEWGKDWRRQFRRFEPRPIAAASIGQVHRAMTPDGRMLAIKVQYPGVARSIDSDVDNVASLLKLTGLLPPELDIAPLLAAAKEQLREEADYLREGRMIVRFARMVEGREEFAVPELVEELTTPRVLAMTYEEGSPIETLAGEGQSLRDETFAHLVELVARELFDSRLMQTDPNFANYRWQAKTGRIVLLDFGAAREVSQGISQDYRRLVEAGLREDREAVLEAAVEAGFVNPRALERHPEAMRRAVDIVVTQMASAEKLDFGNRAFVPEIRDTVMPIARDRESWHLPPAETLFVQRKVSGTALLGARLGARVDVRGIVERVLAETA</sequence>
<evidence type="ECO:0000313" key="6">
    <source>
        <dbReference type="EMBL" id="QZD89901.1"/>
    </source>
</evidence>
<evidence type="ECO:0000256" key="1">
    <source>
        <dbReference type="ARBA" id="ARBA00009670"/>
    </source>
</evidence>
<keyword evidence="3" id="KW-0547">Nucleotide-binding</keyword>
<dbReference type="InterPro" id="IPR034646">
    <property type="entry name" value="ADCK3_dom"/>
</dbReference>
<evidence type="ECO:0000256" key="3">
    <source>
        <dbReference type="ARBA" id="ARBA00022741"/>
    </source>
</evidence>
<evidence type="ECO:0000259" key="5">
    <source>
        <dbReference type="Pfam" id="PF03109"/>
    </source>
</evidence>
<dbReference type="Proteomes" id="UP000824281">
    <property type="component" value="Chromosome"/>
</dbReference>
<reference evidence="6 7" key="1">
    <citation type="submission" date="2021-08" db="EMBL/GenBank/DDBJ databases">
        <title>Comparative Genomics Analysis of the Genus Qipengyuania Reveals Extensive Genetic Diversity and Metabolic Versatility, Including the Description of Fifteen Novel Species.</title>
        <authorList>
            <person name="Liu Y."/>
        </authorList>
    </citation>
    <scope>NUCLEOTIDE SEQUENCE [LARGE SCALE GENOMIC DNA]</scope>
    <source>
        <strain evidence="6 7">1NDH13</strain>
    </source>
</reference>
<evidence type="ECO:0000256" key="2">
    <source>
        <dbReference type="ARBA" id="ARBA00022679"/>
    </source>
</evidence>
<comment type="similarity">
    <text evidence="1">Belongs to the protein kinase superfamily. ADCK protein kinase family.</text>
</comment>
<protein>
    <submittedName>
        <fullName evidence="6">AarF/ABC1/UbiB kinase family protein</fullName>
    </submittedName>
</protein>
<keyword evidence="2" id="KW-0808">Transferase</keyword>
<evidence type="ECO:0000313" key="7">
    <source>
        <dbReference type="Proteomes" id="UP000824281"/>
    </source>
</evidence>
<feature type="domain" description="ABC1 atypical kinase-like" evidence="5">
    <location>
        <begin position="100"/>
        <end position="341"/>
    </location>
</feature>
<dbReference type="RefSeq" id="WP_221425378.1">
    <property type="nucleotide sequence ID" value="NZ_CP081295.1"/>
</dbReference>
<dbReference type="InterPro" id="IPR051409">
    <property type="entry name" value="Atypical_kinase_ADCK"/>
</dbReference>
<accession>A0ABX8ZLQ8</accession>
<gene>
    <name evidence="6" type="ORF">K3148_00335</name>
</gene>
<dbReference type="InterPro" id="IPR004147">
    <property type="entry name" value="ABC1_dom"/>
</dbReference>
<dbReference type="GO" id="GO:0016301">
    <property type="term" value="F:kinase activity"/>
    <property type="evidence" value="ECO:0007669"/>
    <property type="project" value="UniProtKB-KW"/>
</dbReference>
<dbReference type="InterPro" id="IPR011009">
    <property type="entry name" value="Kinase-like_dom_sf"/>
</dbReference>
<dbReference type="PANTHER" id="PTHR43851">
    <property type="match status" value="1"/>
</dbReference>
<dbReference type="PANTHER" id="PTHR43851:SF3">
    <property type="entry name" value="COENZYME Q8"/>
    <property type="match status" value="1"/>
</dbReference>
<dbReference type="SUPFAM" id="SSF56112">
    <property type="entry name" value="Protein kinase-like (PK-like)"/>
    <property type="match status" value="1"/>
</dbReference>
<organism evidence="6 7">
    <name type="scientific">Qipengyuania aurantiaca</name>
    <dbReference type="NCBI Taxonomy" id="2867233"/>
    <lineage>
        <taxon>Bacteria</taxon>
        <taxon>Pseudomonadati</taxon>
        <taxon>Pseudomonadota</taxon>
        <taxon>Alphaproteobacteria</taxon>
        <taxon>Sphingomonadales</taxon>
        <taxon>Erythrobacteraceae</taxon>
        <taxon>Qipengyuania</taxon>
    </lineage>
</organism>
<dbReference type="CDD" id="cd13970">
    <property type="entry name" value="ABC1_ADCK3"/>
    <property type="match status" value="1"/>
</dbReference>
<dbReference type="Pfam" id="PF03109">
    <property type="entry name" value="ABC1"/>
    <property type="match status" value="1"/>
</dbReference>
<keyword evidence="7" id="KW-1185">Reference proteome</keyword>
<dbReference type="EMBL" id="CP081295">
    <property type="protein sequence ID" value="QZD89901.1"/>
    <property type="molecule type" value="Genomic_DNA"/>
</dbReference>
<keyword evidence="4" id="KW-0067">ATP-binding</keyword>
<evidence type="ECO:0000256" key="4">
    <source>
        <dbReference type="ARBA" id="ARBA00022840"/>
    </source>
</evidence>
<proteinExistence type="inferred from homology"/>
<keyword evidence="6" id="KW-0418">Kinase</keyword>